<dbReference type="InterPro" id="IPR000719">
    <property type="entry name" value="Prot_kinase_dom"/>
</dbReference>
<keyword evidence="5" id="KW-0067">ATP-binding</keyword>
<evidence type="ECO:0000256" key="1">
    <source>
        <dbReference type="ARBA" id="ARBA00012513"/>
    </source>
</evidence>
<proteinExistence type="predicted"/>
<evidence type="ECO:0000313" key="8">
    <source>
        <dbReference type="EMBL" id="KAK0729602.1"/>
    </source>
</evidence>
<dbReference type="Gene3D" id="1.10.510.10">
    <property type="entry name" value="Transferase(Phosphotransferase) domain 1"/>
    <property type="match status" value="1"/>
</dbReference>
<feature type="compositionally biased region" description="Low complexity" evidence="6">
    <location>
        <begin position="361"/>
        <end position="372"/>
    </location>
</feature>
<dbReference type="EC" id="2.7.11.1" evidence="1"/>
<dbReference type="AlphaFoldDB" id="A0AA40B8L7"/>
<dbReference type="PROSITE" id="PS00108">
    <property type="entry name" value="PROTEIN_KINASE_ST"/>
    <property type="match status" value="1"/>
</dbReference>
<dbReference type="PANTHER" id="PTHR43671">
    <property type="entry name" value="SERINE/THREONINE-PROTEIN KINASE NEK"/>
    <property type="match status" value="1"/>
</dbReference>
<name>A0AA40B8L7_9PEZI</name>
<dbReference type="PANTHER" id="PTHR43671:SF13">
    <property type="entry name" value="SERINE_THREONINE-PROTEIN KINASE NEK2"/>
    <property type="match status" value="1"/>
</dbReference>
<feature type="compositionally biased region" description="Low complexity" evidence="6">
    <location>
        <begin position="314"/>
        <end position="323"/>
    </location>
</feature>
<dbReference type="InterPro" id="IPR008271">
    <property type="entry name" value="Ser/Thr_kinase_AS"/>
</dbReference>
<protein>
    <recommendedName>
        <fullName evidence="1">non-specific serine/threonine protein kinase</fullName>
        <ecNumber evidence="1">2.7.11.1</ecNumber>
    </recommendedName>
</protein>
<dbReference type="GO" id="GO:0005524">
    <property type="term" value="F:ATP binding"/>
    <property type="evidence" value="ECO:0007669"/>
    <property type="project" value="UniProtKB-KW"/>
</dbReference>
<dbReference type="SUPFAM" id="SSF56112">
    <property type="entry name" value="Protein kinase-like (PK-like)"/>
    <property type="match status" value="1"/>
</dbReference>
<sequence>MRLGPGDYESTLREVVALRTLAGCRNVVQWMPDVVFDAKEKMVRLHMEYYPDGDLDSLMASYGKNPVPKDTVTQVFCCLAMALLDCHKRGICHRDIKPANVLVSRKMWNGQPVTVAYLADFGLVDISKAPLTTGVVLCDTKGPGTPIYMAPESIYDDPPVFSERSDLFSLGCTIYELCNLNVAYTDYSRDYVPAMGWTAVKEYGGRLCPLVSKLMRLLPAHRPTTLQLVASLEAYCISRWEKQKAAMLWETLAVVSQVNPLPQPTGIVPPPWEQQQQQQRQPFQLPLELRALQQPQNFHQAQPPPYQAQPPPYQQQQPQQQQQSRAPMLPPGLQQAMRARQIHQQRVAATQQIQMQSALEQQKQQQQKQQQQFGGNRTP</sequence>
<feature type="compositionally biased region" description="Pro residues" evidence="6">
    <location>
        <begin position="302"/>
        <end position="313"/>
    </location>
</feature>
<dbReference type="SMART" id="SM00220">
    <property type="entry name" value="S_TKc"/>
    <property type="match status" value="1"/>
</dbReference>
<reference evidence="8" key="1">
    <citation type="submission" date="2023-06" db="EMBL/GenBank/DDBJ databases">
        <title>Genome-scale phylogeny and comparative genomics of the fungal order Sordariales.</title>
        <authorList>
            <consortium name="Lawrence Berkeley National Laboratory"/>
            <person name="Hensen N."/>
            <person name="Bonometti L."/>
            <person name="Westerberg I."/>
            <person name="Brannstrom I.O."/>
            <person name="Guillou S."/>
            <person name="Cros-Aarteil S."/>
            <person name="Calhoun S."/>
            <person name="Haridas S."/>
            <person name="Kuo A."/>
            <person name="Mondo S."/>
            <person name="Pangilinan J."/>
            <person name="Riley R."/>
            <person name="Labutti K."/>
            <person name="Andreopoulos B."/>
            <person name="Lipzen A."/>
            <person name="Chen C."/>
            <person name="Yanf M."/>
            <person name="Daum C."/>
            <person name="Ng V."/>
            <person name="Clum A."/>
            <person name="Steindorff A."/>
            <person name="Ohm R."/>
            <person name="Martin F."/>
            <person name="Silar P."/>
            <person name="Natvig D."/>
            <person name="Lalanne C."/>
            <person name="Gautier V."/>
            <person name="Ament-Velasquez S.L."/>
            <person name="Kruys A."/>
            <person name="Hutchinson M.I."/>
            <person name="Powell A.J."/>
            <person name="Barry K."/>
            <person name="Miller A.N."/>
            <person name="Grigoriev I.V."/>
            <person name="Debuchy R."/>
            <person name="Gladieux P."/>
            <person name="Thoren M.H."/>
            <person name="Johannesson H."/>
        </authorList>
    </citation>
    <scope>NUCLEOTIDE SEQUENCE</scope>
    <source>
        <strain evidence="8">SMH4607-1</strain>
    </source>
</reference>
<keyword evidence="3" id="KW-0547">Nucleotide-binding</keyword>
<dbReference type="EMBL" id="JAUKUA010000001">
    <property type="protein sequence ID" value="KAK0729602.1"/>
    <property type="molecule type" value="Genomic_DNA"/>
</dbReference>
<accession>A0AA40B8L7</accession>
<evidence type="ECO:0000259" key="7">
    <source>
        <dbReference type="PROSITE" id="PS50011"/>
    </source>
</evidence>
<dbReference type="GO" id="GO:0004674">
    <property type="term" value="F:protein serine/threonine kinase activity"/>
    <property type="evidence" value="ECO:0007669"/>
    <property type="project" value="UniProtKB-EC"/>
</dbReference>
<gene>
    <name evidence="8" type="ORF">B0H67DRAFT_2909</name>
</gene>
<evidence type="ECO:0000256" key="5">
    <source>
        <dbReference type="ARBA" id="ARBA00022840"/>
    </source>
</evidence>
<keyword evidence="2" id="KW-0808">Transferase</keyword>
<dbReference type="PROSITE" id="PS50011">
    <property type="entry name" value="PROTEIN_KINASE_DOM"/>
    <property type="match status" value="1"/>
</dbReference>
<keyword evidence="9" id="KW-1185">Reference proteome</keyword>
<feature type="domain" description="Protein kinase" evidence="7">
    <location>
        <begin position="1"/>
        <end position="236"/>
    </location>
</feature>
<dbReference type="InterPro" id="IPR011009">
    <property type="entry name" value="Kinase-like_dom_sf"/>
</dbReference>
<organism evidence="8 9">
    <name type="scientific">Lasiosphaeris hirsuta</name>
    <dbReference type="NCBI Taxonomy" id="260670"/>
    <lineage>
        <taxon>Eukaryota</taxon>
        <taxon>Fungi</taxon>
        <taxon>Dikarya</taxon>
        <taxon>Ascomycota</taxon>
        <taxon>Pezizomycotina</taxon>
        <taxon>Sordariomycetes</taxon>
        <taxon>Sordariomycetidae</taxon>
        <taxon>Sordariales</taxon>
        <taxon>Lasiosphaeriaceae</taxon>
        <taxon>Lasiosphaeris</taxon>
    </lineage>
</organism>
<evidence type="ECO:0000256" key="6">
    <source>
        <dbReference type="SAM" id="MobiDB-lite"/>
    </source>
</evidence>
<evidence type="ECO:0000256" key="4">
    <source>
        <dbReference type="ARBA" id="ARBA00022777"/>
    </source>
</evidence>
<evidence type="ECO:0000256" key="2">
    <source>
        <dbReference type="ARBA" id="ARBA00022679"/>
    </source>
</evidence>
<evidence type="ECO:0000313" key="9">
    <source>
        <dbReference type="Proteomes" id="UP001172102"/>
    </source>
</evidence>
<evidence type="ECO:0000256" key="3">
    <source>
        <dbReference type="ARBA" id="ARBA00022741"/>
    </source>
</evidence>
<dbReference type="InterPro" id="IPR050660">
    <property type="entry name" value="NEK_Ser/Thr_kinase"/>
</dbReference>
<comment type="caution">
    <text evidence="8">The sequence shown here is derived from an EMBL/GenBank/DDBJ whole genome shotgun (WGS) entry which is preliminary data.</text>
</comment>
<keyword evidence="4 8" id="KW-0418">Kinase</keyword>
<feature type="compositionally biased region" description="Polar residues" evidence="6">
    <location>
        <begin position="342"/>
        <end position="360"/>
    </location>
</feature>
<dbReference type="Pfam" id="PF00069">
    <property type="entry name" value="Pkinase"/>
    <property type="match status" value="1"/>
</dbReference>
<dbReference type="Proteomes" id="UP001172102">
    <property type="component" value="Unassembled WGS sequence"/>
</dbReference>
<feature type="region of interest" description="Disordered" evidence="6">
    <location>
        <begin position="298"/>
        <end position="379"/>
    </location>
</feature>